<dbReference type="Pfam" id="PF07928">
    <property type="entry name" value="Vps54"/>
    <property type="match status" value="1"/>
</dbReference>
<dbReference type="GeneID" id="6995444"/>
<dbReference type="GO" id="GO:0015031">
    <property type="term" value="P:protein transport"/>
    <property type="evidence" value="ECO:0007669"/>
    <property type="project" value="UniProtKB-KW"/>
</dbReference>
<dbReference type="STRING" id="441375.B6ACL4"/>
<evidence type="ECO:0000259" key="7">
    <source>
        <dbReference type="Pfam" id="PF07928"/>
    </source>
</evidence>
<keyword evidence="6" id="KW-0175">Coiled coil</keyword>
<dbReference type="GO" id="GO:0042147">
    <property type="term" value="P:retrograde transport, endosome to Golgi"/>
    <property type="evidence" value="ECO:0007669"/>
    <property type="project" value="InterPro"/>
</dbReference>
<dbReference type="eggNOG" id="KOG2115">
    <property type="taxonomic scope" value="Eukaryota"/>
</dbReference>
<dbReference type="PANTHER" id="PTHR12965">
    <property type="entry name" value="VACUOLAR PROTEIN SORTING 54"/>
    <property type="match status" value="1"/>
</dbReference>
<evidence type="ECO:0000313" key="9">
    <source>
        <dbReference type="Proteomes" id="UP000001460"/>
    </source>
</evidence>
<dbReference type="OMA" id="CLINWIN"/>
<evidence type="ECO:0000256" key="2">
    <source>
        <dbReference type="ARBA" id="ARBA00009150"/>
    </source>
</evidence>
<dbReference type="Proteomes" id="UP000001460">
    <property type="component" value="Unassembled WGS sequence"/>
</dbReference>
<evidence type="ECO:0000256" key="4">
    <source>
        <dbReference type="ARBA" id="ARBA00022927"/>
    </source>
</evidence>
<evidence type="ECO:0000256" key="5">
    <source>
        <dbReference type="ARBA" id="ARBA00023034"/>
    </source>
</evidence>
<proteinExistence type="inferred from homology"/>
<evidence type="ECO:0000313" key="8">
    <source>
        <dbReference type="EMBL" id="EEA05868.1"/>
    </source>
</evidence>
<comment type="subcellular location">
    <subcellularLocation>
        <location evidence="1">Golgi apparatus</location>
        <location evidence="1">trans-Golgi network</location>
    </subcellularLocation>
</comment>
<accession>B6ACL4</accession>
<keyword evidence="5" id="KW-0333">Golgi apparatus</keyword>
<dbReference type="AlphaFoldDB" id="B6ACL4"/>
<dbReference type="GO" id="GO:0000938">
    <property type="term" value="C:GARP complex"/>
    <property type="evidence" value="ECO:0007669"/>
    <property type="project" value="InterPro"/>
</dbReference>
<dbReference type="GO" id="GO:0005829">
    <property type="term" value="C:cytosol"/>
    <property type="evidence" value="ECO:0007669"/>
    <property type="project" value="GOC"/>
</dbReference>
<dbReference type="PANTHER" id="PTHR12965:SF0">
    <property type="entry name" value="VACUOLAR PROTEIN SORTING-ASSOCIATED PROTEIN 54"/>
    <property type="match status" value="1"/>
</dbReference>
<name>B6ACL4_CRYMR</name>
<dbReference type="EMBL" id="DS989728">
    <property type="protein sequence ID" value="EEA05868.1"/>
    <property type="molecule type" value="Genomic_DNA"/>
</dbReference>
<evidence type="ECO:0000256" key="3">
    <source>
        <dbReference type="ARBA" id="ARBA00022448"/>
    </source>
</evidence>
<keyword evidence="9" id="KW-1185">Reference proteome</keyword>
<dbReference type="GO" id="GO:0019905">
    <property type="term" value="F:syntaxin binding"/>
    <property type="evidence" value="ECO:0007669"/>
    <property type="project" value="TreeGrafter"/>
</dbReference>
<dbReference type="VEuPathDB" id="CryptoDB:CMU_016170"/>
<dbReference type="GO" id="GO:0006896">
    <property type="term" value="P:Golgi to vacuole transport"/>
    <property type="evidence" value="ECO:0007669"/>
    <property type="project" value="TreeGrafter"/>
</dbReference>
<feature type="domain" description="Vacuolar protein sorting-associated protein 54 C-terminal" evidence="7">
    <location>
        <begin position="797"/>
        <end position="891"/>
    </location>
</feature>
<keyword evidence="4" id="KW-0653">Protein transport</keyword>
<protein>
    <recommendedName>
        <fullName evidence="7">Vacuolar protein sorting-associated protein 54 C-terminal domain-containing protein</fullName>
    </recommendedName>
</protein>
<dbReference type="OrthoDB" id="10259024at2759"/>
<sequence length="1139" mass="134267">MDPIRNNMVNLPIWIKTIPVKNIMPLSLKNITLNSQSNKYNVIIQDNDYNLENINNSDEEIIKIYLDKYRDEISKYILMSRSSNIKNINEKIKRVNLDKEDIDFVNNNEILVQSEFTGEKLLIPKKYFNKYNIMNINLINNVKSEDEIISYLDIVGISLYEHLSNSFNPLLEELKNLKLLEESLNDLLNILLNNKEDNSNNIKGVYSELSFDLFINNNKDIIDINNSMINTKSVKQRKVVNFRGSSYKIIDIFYKLLIKKRIVETIKKLKIMSKLRKTQNILQVLLNNKQYDEANSLIDYTLDILSKQMDGIISLNTLSSQLMEIYSVIDKISAQDFISMTLIWIEYPLNSLILGNIDENSFIHILSQLKYIWKLIIDDEQEIEYEIQKIRNILDKVEMKKKEPIEYLNIDKLDENFDGNCNISDLSVFSNNNNNNRIKEKILDIKRLSNNIKWLDRIYDTIIKLDLDLYMRFSNELNEDLIKEFLSKKYFLIDMKNTLFHPIIALLKRGRIALALDDLDTNLNQLLDKIINNLLSECNDLDYMNFKLEENLNKEEISEILKEDIKIIRGFNYSLFITQRLSMFAMMIIIIYLNLVNRNDIPQIIINKSIQQVHIPIKQWLEQNITRIFYNFINLVGFSTKRMNKYFIDDKYLNIINISSLYWISVKSMCSLYKIQETITNTWLLNIQDQIKKSSIKQNNDIYDYNNSNDSIINLRMFERVCSEVRIQLYTLYRSEFEDLYKIAWDNLLQSINSEIWERNNLYQRYKKVFQLFLTGELGNEKSISISNYSIIYKDIQFSISSCCLDCIETVAYIIKFIHCIPLISPEGISRLSKLLRNYLNTCFNYIVKGEAVKKGYLKKISVYNLAICGQDIYFWSIAISNISEHIVKLLTNRDLFYSKKILNKSDNDSVYSKNNGCNVSILLGLESLVSKETLIYEIENIVQESISLKRQVFYKISDILIERFSFCLINWINDTSQNIDNFEFTDNLISSLVNIHVAHNSTIQFIKDTQNLYKTLNKYLKMYDVIKDILQRSFTGFVEEWTNYLNNHEFVKRNYHLILLDLLYIHNSMKKLFKNKLDNSDNIMDCNFVLELIKYLSIKLNIDTTNLGDNSNNSITGSERSNILIFKYIEDIILEIPK</sequence>
<comment type="similarity">
    <text evidence="2">Belongs to the VPS54 family.</text>
</comment>
<dbReference type="InterPro" id="IPR012501">
    <property type="entry name" value="Vps54_C"/>
</dbReference>
<dbReference type="RefSeq" id="XP_002140217.1">
    <property type="nucleotide sequence ID" value="XM_002140181.1"/>
</dbReference>
<keyword evidence="3" id="KW-0813">Transport</keyword>
<organism evidence="8 9">
    <name type="scientific">Cryptosporidium muris (strain RN66)</name>
    <dbReference type="NCBI Taxonomy" id="441375"/>
    <lineage>
        <taxon>Eukaryota</taxon>
        <taxon>Sar</taxon>
        <taxon>Alveolata</taxon>
        <taxon>Apicomplexa</taxon>
        <taxon>Conoidasida</taxon>
        <taxon>Coccidia</taxon>
        <taxon>Eucoccidiorida</taxon>
        <taxon>Eimeriorina</taxon>
        <taxon>Cryptosporidiidae</taxon>
        <taxon>Cryptosporidium</taxon>
    </lineage>
</organism>
<gene>
    <name evidence="8" type="ORF">CMU_016170</name>
</gene>
<dbReference type="InterPro" id="IPR039745">
    <property type="entry name" value="Vps54"/>
</dbReference>
<evidence type="ECO:0000256" key="6">
    <source>
        <dbReference type="ARBA" id="ARBA00023054"/>
    </source>
</evidence>
<reference evidence="8" key="1">
    <citation type="submission" date="2008-06" db="EMBL/GenBank/DDBJ databases">
        <authorList>
            <person name="Lorenzi H."/>
            <person name="Inman J."/>
            <person name="Miller J."/>
            <person name="Schobel S."/>
            <person name="Amedeo P."/>
            <person name="Caler E.V."/>
            <person name="da Silva J."/>
        </authorList>
    </citation>
    <scope>NUCLEOTIDE SEQUENCE [LARGE SCALE GENOMIC DNA]</scope>
    <source>
        <strain evidence="8">RN66</strain>
    </source>
</reference>
<evidence type="ECO:0000256" key="1">
    <source>
        <dbReference type="ARBA" id="ARBA00004601"/>
    </source>
</evidence>